<keyword evidence="8" id="KW-0731">Sigma factor</keyword>
<feature type="domain" description="Methylated-DNA-[protein]-cysteine S-methyltransferase DNA binding" evidence="13">
    <location>
        <begin position="293"/>
        <end position="371"/>
    </location>
</feature>
<evidence type="ECO:0000256" key="12">
    <source>
        <dbReference type="HAMAP-Rule" id="MF_00772"/>
    </source>
</evidence>
<dbReference type="NCBIfam" id="TIGR00589">
    <property type="entry name" value="ogt"/>
    <property type="match status" value="1"/>
</dbReference>
<dbReference type="Pfam" id="PF04542">
    <property type="entry name" value="Sigma70_r2"/>
    <property type="match status" value="1"/>
</dbReference>
<keyword evidence="6 12" id="KW-0227">DNA damage</keyword>
<dbReference type="SUPFAM" id="SSF88659">
    <property type="entry name" value="Sigma3 and sigma4 domains of RNA polymerase sigma factors"/>
    <property type="match status" value="1"/>
</dbReference>
<protein>
    <recommendedName>
        <fullName evidence="12">Methylated-DNA--protein-cysteine methyltransferase</fullName>
        <ecNumber evidence="12">2.1.1.63</ecNumber>
    </recommendedName>
    <alternativeName>
        <fullName evidence="12">6-O-methylguanine-DNA methyltransferase</fullName>
        <shortName evidence="12">MGMT</shortName>
    </alternativeName>
    <alternativeName>
        <fullName evidence="12">O-6-methylguanine-DNA-alkyltransferase</fullName>
    </alternativeName>
</protein>
<keyword evidence="3 12" id="KW-0963">Cytoplasm</keyword>
<evidence type="ECO:0000256" key="10">
    <source>
        <dbReference type="ARBA" id="ARBA00023204"/>
    </source>
</evidence>
<dbReference type="Pfam" id="PF01035">
    <property type="entry name" value="DNA_binding_1"/>
    <property type="match status" value="1"/>
</dbReference>
<dbReference type="RefSeq" id="WP_372460948.1">
    <property type="nucleotide sequence ID" value="NZ_BAAAWN010000001.1"/>
</dbReference>
<evidence type="ECO:0000256" key="7">
    <source>
        <dbReference type="ARBA" id="ARBA00023015"/>
    </source>
</evidence>
<evidence type="ECO:0000256" key="1">
    <source>
        <dbReference type="ARBA" id="ARBA00001286"/>
    </source>
</evidence>
<evidence type="ECO:0000256" key="3">
    <source>
        <dbReference type="ARBA" id="ARBA00022490"/>
    </source>
</evidence>
<keyword evidence="4 12" id="KW-0489">Methyltransferase</keyword>
<evidence type="ECO:0000256" key="2">
    <source>
        <dbReference type="ARBA" id="ARBA00010641"/>
    </source>
</evidence>
<keyword evidence="18" id="KW-1185">Reference proteome</keyword>
<dbReference type="PROSITE" id="PS00374">
    <property type="entry name" value="MGMT"/>
    <property type="match status" value="1"/>
</dbReference>
<feature type="active site" description="Nucleophile; methyl group acceptor" evidence="12">
    <location>
        <position position="343"/>
    </location>
</feature>
<dbReference type="Gene3D" id="3.30.160.70">
    <property type="entry name" value="Methylated DNA-protein cysteine methyltransferase domain"/>
    <property type="match status" value="1"/>
</dbReference>
<evidence type="ECO:0000259" key="16">
    <source>
        <dbReference type="Pfam" id="PF08281"/>
    </source>
</evidence>
<keyword evidence="7" id="KW-0805">Transcription regulation</keyword>
<keyword evidence="5 12" id="KW-0808">Transferase</keyword>
<comment type="catalytic activity">
    <reaction evidence="11 12">
        <text>a 6-O-methyl-2'-deoxyguanosine in DNA + L-cysteinyl-[protein] = S-methyl-L-cysteinyl-[protein] + a 2'-deoxyguanosine in DNA</text>
        <dbReference type="Rhea" id="RHEA:24000"/>
        <dbReference type="Rhea" id="RHEA-COMP:10131"/>
        <dbReference type="Rhea" id="RHEA-COMP:10132"/>
        <dbReference type="Rhea" id="RHEA-COMP:11367"/>
        <dbReference type="Rhea" id="RHEA-COMP:11368"/>
        <dbReference type="ChEBI" id="CHEBI:29950"/>
        <dbReference type="ChEBI" id="CHEBI:82612"/>
        <dbReference type="ChEBI" id="CHEBI:85445"/>
        <dbReference type="ChEBI" id="CHEBI:85448"/>
        <dbReference type="EC" id="2.1.1.63"/>
    </reaction>
</comment>
<dbReference type="Pfam" id="PF02870">
    <property type="entry name" value="Methyltransf_1N"/>
    <property type="match status" value="1"/>
</dbReference>
<evidence type="ECO:0000256" key="8">
    <source>
        <dbReference type="ARBA" id="ARBA00023082"/>
    </source>
</evidence>
<comment type="similarity">
    <text evidence="12">Belongs to the MGMT family.</text>
</comment>
<dbReference type="InterPro" id="IPR008332">
    <property type="entry name" value="MethylG_MeTrfase_N"/>
</dbReference>
<dbReference type="InterPro" id="IPR036388">
    <property type="entry name" value="WH-like_DNA-bd_sf"/>
</dbReference>
<comment type="miscellaneous">
    <text evidence="12">This enzyme catalyzes only one turnover and therefore is not strictly catalytic. According to one definition, an enzyme is a biocatalyst that acts repeatedly and over many reaction cycles.</text>
</comment>
<dbReference type="SUPFAM" id="SSF88946">
    <property type="entry name" value="Sigma2 domain of RNA polymerase sigma factors"/>
    <property type="match status" value="1"/>
</dbReference>
<dbReference type="InterPro" id="IPR013324">
    <property type="entry name" value="RNA_pol_sigma_r3/r4-like"/>
</dbReference>
<accession>A0ABV5Y3F8</accession>
<dbReference type="SUPFAM" id="SSF53155">
    <property type="entry name" value="Methylated DNA-protein cysteine methyltransferase domain"/>
    <property type="match status" value="1"/>
</dbReference>
<evidence type="ECO:0000256" key="6">
    <source>
        <dbReference type="ARBA" id="ARBA00022763"/>
    </source>
</evidence>
<gene>
    <name evidence="17" type="ORF">ACFFP1_18715</name>
</gene>
<proteinExistence type="inferred from homology"/>
<name>A0ABV5Y3F8_ARTRM</name>
<dbReference type="GO" id="GO:0003908">
    <property type="term" value="F:methylated-DNA-[protein]-cysteine S-methyltransferase activity"/>
    <property type="evidence" value="ECO:0007669"/>
    <property type="project" value="UniProtKB-EC"/>
</dbReference>
<dbReference type="InterPro" id="IPR036217">
    <property type="entry name" value="MethylDNA_cys_MeTrfase_DNAb"/>
</dbReference>
<dbReference type="CDD" id="cd06445">
    <property type="entry name" value="ATase"/>
    <property type="match status" value="1"/>
</dbReference>
<evidence type="ECO:0000313" key="18">
    <source>
        <dbReference type="Proteomes" id="UP001589702"/>
    </source>
</evidence>
<dbReference type="InterPro" id="IPR014048">
    <property type="entry name" value="MethylDNA_cys_MeTrfase_DNA-bd"/>
</dbReference>
<dbReference type="EC" id="2.1.1.63" evidence="12"/>
<dbReference type="Gene3D" id="1.10.1740.10">
    <property type="match status" value="1"/>
</dbReference>
<dbReference type="InterPro" id="IPR013249">
    <property type="entry name" value="RNA_pol_sigma70_r4_t2"/>
</dbReference>
<dbReference type="SUPFAM" id="SSF46767">
    <property type="entry name" value="Methylated DNA-protein cysteine methyltransferase, C-terminal domain"/>
    <property type="match status" value="1"/>
</dbReference>
<dbReference type="Proteomes" id="UP001589702">
    <property type="component" value="Unassembled WGS sequence"/>
</dbReference>
<feature type="domain" description="RNA polymerase sigma factor 70 region 4 type 2" evidence="16">
    <location>
        <begin position="101"/>
        <end position="146"/>
    </location>
</feature>
<keyword evidence="10 12" id="KW-0234">DNA repair</keyword>
<dbReference type="HAMAP" id="MF_00772">
    <property type="entry name" value="OGT"/>
    <property type="match status" value="1"/>
</dbReference>
<dbReference type="PANTHER" id="PTHR10815">
    <property type="entry name" value="METHYLATED-DNA--PROTEIN-CYSTEINE METHYLTRANSFERASE"/>
    <property type="match status" value="1"/>
</dbReference>
<comment type="similarity">
    <text evidence="2">Belongs to the sigma-70 factor family. ECF subfamily.</text>
</comment>
<dbReference type="Pfam" id="PF08281">
    <property type="entry name" value="Sigma70_r4_2"/>
    <property type="match status" value="1"/>
</dbReference>
<dbReference type="Gene3D" id="1.10.10.10">
    <property type="entry name" value="Winged helix-like DNA-binding domain superfamily/Winged helix DNA-binding domain"/>
    <property type="match status" value="2"/>
</dbReference>
<evidence type="ECO:0000256" key="5">
    <source>
        <dbReference type="ARBA" id="ARBA00022679"/>
    </source>
</evidence>
<dbReference type="InterPro" id="IPR023546">
    <property type="entry name" value="MGMT"/>
</dbReference>
<evidence type="ECO:0000259" key="15">
    <source>
        <dbReference type="Pfam" id="PF04542"/>
    </source>
</evidence>
<comment type="catalytic activity">
    <reaction evidence="1 12">
        <text>a 4-O-methyl-thymidine in DNA + L-cysteinyl-[protein] = a thymidine in DNA + S-methyl-L-cysteinyl-[protein]</text>
        <dbReference type="Rhea" id="RHEA:53428"/>
        <dbReference type="Rhea" id="RHEA-COMP:10131"/>
        <dbReference type="Rhea" id="RHEA-COMP:10132"/>
        <dbReference type="Rhea" id="RHEA-COMP:13555"/>
        <dbReference type="Rhea" id="RHEA-COMP:13556"/>
        <dbReference type="ChEBI" id="CHEBI:29950"/>
        <dbReference type="ChEBI" id="CHEBI:82612"/>
        <dbReference type="ChEBI" id="CHEBI:137386"/>
        <dbReference type="ChEBI" id="CHEBI:137387"/>
        <dbReference type="EC" id="2.1.1.63"/>
    </reaction>
</comment>
<evidence type="ECO:0000259" key="13">
    <source>
        <dbReference type="Pfam" id="PF01035"/>
    </source>
</evidence>
<comment type="function">
    <text evidence="12">Involved in the cellular defense against the biological effects of O6-methylguanine (O6-MeG) and O4-methylthymine (O4-MeT) in DNA. Repairs the methylated nucleobase in DNA by stoichiometrically transferring the methyl group to a cysteine residue in the enzyme. This is a suicide reaction: the enzyme is irreversibly inactivated.</text>
</comment>
<organism evidence="17 18">
    <name type="scientific">Arthrobacter ramosus</name>
    <dbReference type="NCBI Taxonomy" id="1672"/>
    <lineage>
        <taxon>Bacteria</taxon>
        <taxon>Bacillati</taxon>
        <taxon>Actinomycetota</taxon>
        <taxon>Actinomycetes</taxon>
        <taxon>Micrococcales</taxon>
        <taxon>Micrococcaceae</taxon>
        <taxon>Arthrobacter</taxon>
    </lineage>
</organism>
<evidence type="ECO:0000256" key="9">
    <source>
        <dbReference type="ARBA" id="ARBA00023163"/>
    </source>
</evidence>
<dbReference type="InterPro" id="IPR014284">
    <property type="entry name" value="RNA_pol_sigma-70_dom"/>
</dbReference>
<dbReference type="GO" id="GO:0032259">
    <property type="term" value="P:methylation"/>
    <property type="evidence" value="ECO:0007669"/>
    <property type="project" value="UniProtKB-KW"/>
</dbReference>
<evidence type="ECO:0000313" key="17">
    <source>
        <dbReference type="EMBL" id="MFB9821523.1"/>
    </source>
</evidence>
<sequence length="373" mass="40792">MKHPFETVVVQHGVTVLRVCRALLEVHDADDAWSETFLAAMRAYPDLPETANVEAWLVTIARRKAIDVHRAAKRIPLPVAELPEAPTALGIPGADNTDVWMYVGKLPEKQRQAITFRYLVGMSYAEISTILGGTVEAARRASADGLKNLRRNYPGARSQPARAGERGKIMSDIQGDDTLTGLAAPIDAEKLAVLHRRLEVAAQAEGLLDVAYTTVDSPVGKLLLAATPTGLVRVAYAVEDHDRVLESLSEKISPRILRSPKQLEVVARELDEYFEHRRKRFDVQLDLSLSGGFRQLVQRHLPDIGYGQTRSYKEMAQMVGNPKAVRAVGTACATNPLPVVVPCHRVLRTDGSLGGYIGGLEAKTMLLELEAAA</sequence>
<evidence type="ECO:0000256" key="11">
    <source>
        <dbReference type="ARBA" id="ARBA00049348"/>
    </source>
</evidence>
<evidence type="ECO:0000259" key="14">
    <source>
        <dbReference type="Pfam" id="PF02870"/>
    </source>
</evidence>
<keyword evidence="9" id="KW-0804">Transcription</keyword>
<dbReference type="CDD" id="cd06171">
    <property type="entry name" value="Sigma70_r4"/>
    <property type="match status" value="1"/>
</dbReference>
<dbReference type="EMBL" id="JBHMBC010000036">
    <property type="protein sequence ID" value="MFB9821523.1"/>
    <property type="molecule type" value="Genomic_DNA"/>
</dbReference>
<comment type="caution">
    <text evidence="17">The sequence shown here is derived from an EMBL/GenBank/DDBJ whole genome shotgun (WGS) entry which is preliminary data.</text>
</comment>
<dbReference type="PANTHER" id="PTHR10815:SF5">
    <property type="entry name" value="METHYLATED-DNA--PROTEIN-CYSTEINE METHYLTRANSFERASE"/>
    <property type="match status" value="1"/>
</dbReference>
<feature type="domain" description="RNA polymerase sigma-70 region 2" evidence="15">
    <location>
        <begin position="10"/>
        <end position="74"/>
    </location>
</feature>
<dbReference type="InterPro" id="IPR007627">
    <property type="entry name" value="RNA_pol_sigma70_r2"/>
</dbReference>
<feature type="domain" description="Methylguanine DNA methyltransferase ribonuclease-like" evidence="14">
    <location>
        <begin position="211"/>
        <end position="287"/>
    </location>
</feature>
<reference evidence="17 18" key="1">
    <citation type="submission" date="2024-09" db="EMBL/GenBank/DDBJ databases">
        <authorList>
            <person name="Sun Q."/>
            <person name="Mori K."/>
        </authorList>
    </citation>
    <scope>NUCLEOTIDE SEQUENCE [LARGE SCALE GENOMIC DNA]</scope>
    <source>
        <strain evidence="17 18">JCM 1334</strain>
    </source>
</reference>
<dbReference type="InterPro" id="IPR013325">
    <property type="entry name" value="RNA_pol_sigma_r2"/>
</dbReference>
<dbReference type="InterPro" id="IPR001497">
    <property type="entry name" value="MethylDNA_cys_MeTrfase_AS"/>
</dbReference>
<evidence type="ECO:0000256" key="4">
    <source>
        <dbReference type="ARBA" id="ARBA00022603"/>
    </source>
</evidence>
<dbReference type="InterPro" id="IPR036631">
    <property type="entry name" value="MGMT_N_sf"/>
</dbReference>
<dbReference type="NCBIfam" id="TIGR02937">
    <property type="entry name" value="sigma70-ECF"/>
    <property type="match status" value="1"/>
</dbReference>
<comment type="subcellular location">
    <subcellularLocation>
        <location evidence="12">Cytoplasm</location>
    </subcellularLocation>
</comment>